<gene>
    <name evidence="4" type="primary">rbbA</name>
    <name evidence="4" type="ORF">JS278_02630</name>
</gene>
<protein>
    <submittedName>
        <fullName evidence="4">Ribosome-associated ATPase</fullName>
    </submittedName>
</protein>
<dbReference type="Proteomes" id="UP000251995">
    <property type="component" value="Chromosome"/>
</dbReference>
<dbReference type="InterPro" id="IPR027417">
    <property type="entry name" value="P-loop_NTPase"/>
</dbReference>
<name>A0A344UWX0_9ACTN</name>
<dbReference type="PANTHER" id="PTHR43038:SF3">
    <property type="entry name" value="ABC TRANSPORTER G FAMILY MEMBER 20 ISOFORM X1"/>
    <property type="match status" value="1"/>
</dbReference>
<dbReference type="InterPro" id="IPR003593">
    <property type="entry name" value="AAA+_ATPase"/>
</dbReference>
<dbReference type="AlphaFoldDB" id="A0A344UWX0"/>
<reference evidence="4 5" key="1">
    <citation type="submission" date="2017-12" db="EMBL/GenBank/DDBJ databases">
        <title>The whole genome sequence of the Acidipropionibacterium virtanenii sp. nov. type strain JS278.</title>
        <authorList>
            <person name="Laine P."/>
            <person name="Deptula P."/>
            <person name="Varmanen P."/>
            <person name="Auvinen P."/>
        </authorList>
    </citation>
    <scope>NUCLEOTIDE SEQUENCE [LARGE SCALE GENOMIC DNA]</scope>
    <source>
        <strain evidence="4 5">JS278</strain>
    </source>
</reference>
<evidence type="ECO:0000313" key="4">
    <source>
        <dbReference type="EMBL" id="AXE39768.1"/>
    </source>
</evidence>
<dbReference type="Pfam" id="PF00005">
    <property type="entry name" value="ABC_tran"/>
    <property type="match status" value="1"/>
</dbReference>
<keyword evidence="5" id="KW-1185">Reference proteome</keyword>
<dbReference type="EMBL" id="CP025198">
    <property type="protein sequence ID" value="AXE39768.1"/>
    <property type="molecule type" value="Genomic_DNA"/>
</dbReference>
<evidence type="ECO:0000313" key="5">
    <source>
        <dbReference type="Proteomes" id="UP000251995"/>
    </source>
</evidence>
<sequence length="264" mass="27578">MIRARPLPTLSPMTDDPAVLIDRLCVDRGGRPVLDALDLALPTGAVTGLLGPSGAGKSTLIRAIVGVQKVRSGSVTVLGKPAGSPVLRRRVGYMTQAPSIYDDLSVSANLRYFARLFGAPSSRVAQVIGQVDLAADAGRPAGSLSGGQRSRVSLGCALVADPDLLVLDEPTVGLDPVLRRSLWQLFAELAAEGRTLIVSSHVMDEAGRCDELVLLRDGAVLAQQSPDALLEQTGAPDAEAAFLTLIDRAEQAGGTHQDEDRSAS</sequence>
<dbReference type="InterPro" id="IPR003439">
    <property type="entry name" value="ABC_transporter-like_ATP-bd"/>
</dbReference>
<dbReference type="SUPFAM" id="SSF52540">
    <property type="entry name" value="P-loop containing nucleoside triphosphate hydrolases"/>
    <property type="match status" value="1"/>
</dbReference>
<organism evidence="4 5">
    <name type="scientific">Acidipropionibacterium virtanenii</name>
    <dbReference type="NCBI Taxonomy" id="2057246"/>
    <lineage>
        <taxon>Bacteria</taxon>
        <taxon>Bacillati</taxon>
        <taxon>Actinomycetota</taxon>
        <taxon>Actinomycetes</taxon>
        <taxon>Propionibacteriales</taxon>
        <taxon>Propionibacteriaceae</taxon>
        <taxon>Acidipropionibacterium</taxon>
    </lineage>
</organism>
<evidence type="ECO:0000259" key="3">
    <source>
        <dbReference type="PROSITE" id="PS50893"/>
    </source>
</evidence>
<accession>A0A344UWX0</accession>
<evidence type="ECO:0000256" key="2">
    <source>
        <dbReference type="ARBA" id="ARBA00022840"/>
    </source>
</evidence>
<feature type="domain" description="ABC transporter" evidence="3">
    <location>
        <begin position="19"/>
        <end position="242"/>
    </location>
</feature>
<dbReference type="SMART" id="SM00382">
    <property type="entry name" value="AAA"/>
    <property type="match status" value="1"/>
</dbReference>
<evidence type="ECO:0000256" key="1">
    <source>
        <dbReference type="ARBA" id="ARBA00022741"/>
    </source>
</evidence>
<dbReference type="InterPro" id="IPR017871">
    <property type="entry name" value="ABC_transporter-like_CS"/>
</dbReference>
<dbReference type="KEGG" id="acij:JS278_02630"/>
<dbReference type="GO" id="GO:0005524">
    <property type="term" value="F:ATP binding"/>
    <property type="evidence" value="ECO:0007669"/>
    <property type="project" value="UniProtKB-KW"/>
</dbReference>
<dbReference type="PANTHER" id="PTHR43038">
    <property type="entry name" value="ATP-BINDING CASSETTE, SUB-FAMILY H, MEMBER 1"/>
    <property type="match status" value="1"/>
</dbReference>
<dbReference type="Gene3D" id="3.40.50.300">
    <property type="entry name" value="P-loop containing nucleotide triphosphate hydrolases"/>
    <property type="match status" value="1"/>
</dbReference>
<keyword evidence="1" id="KW-0547">Nucleotide-binding</keyword>
<dbReference type="PROSITE" id="PS50893">
    <property type="entry name" value="ABC_TRANSPORTER_2"/>
    <property type="match status" value="1"/>
</dbReference>
<dbReference type="GO" id="GO:0016887">
    <property type="term" value="F:ATP hydrolysis activity"/>
    <property type="evidence" value="ECO:0007669"/>
    <property type="project" value="InterPro"/>
</dbReference>
<proteinExistence type="predicted"/>
<dbReference type="CDD" id="cd03230">
    <property type="entry name" value="ABC_DR_subfamily_A"/>
    <property type="match status" value="1"/>
</dbReference>
<dbReference type="PROSITE" id="PS00211">
    <property type="entry name" value="ABC_TRANSPORTER_1"/>
    <property type="match status" value="1"/>
</dbReference>
<keyword evidence="2" id="KW-0067">ATP-binding</keyword>